<keyword evidence="3 11" id="KW-1134">Transmembrane beta strand</keyword>
<evidence type="ECO:0000259" key="13">
    <source>
        <dbReference type="Pfam" id="PF00593"/>
    </source>
</evidence>
<evidence type="ECO:0000256" key="12">
    <source>
        <dbReference type="RuleBase" id="RU003357"/>
    </source>
</evidence>
<feature type="domain" description="TonB-dependent receptor plug" evidence="14">
    <location>
        <begin position="51"/>
        <end position="168"/>
    </location>
</feature>
<dbReference type="Gene3D" id="2.170.130.10">
    <property type="entry name" value="TonB-dependent receptor, plug domain"/>
    <property type="match status" value="1"/>
</dbReference>
<comment type="similarity">
    <text evidence="11 12">Belongs to the TonB-dependent receptor family.</text>
</comment>
<dbReference type="InterPro" id="IPR000531">
    <property type="entry name" value="Beta-barrel_TonB"/>
</dbReference>
<dbReference type="STRING" id="683124.SAMN05444337_1922"/>
<dbReference type="GO" id="GO:0009279">
    <property type="term" value="C:cell outer membrane"/>
    <property type="evidence" value="ECO:0007669"/>
    <property type="project" value="UniProtKB-SubCell"/>
</dbReference>
<dbReference type="Pfam" id="PF07715">
    <property type="entry name" value="Plug"/>
    <property type="match status" value="1"/>
</dbReference>
<dbReference type="InterPro" id="IPR036942">
    <property type="entry name" value="Beta-barrel_TonB_sf"/>
</dbReference>
<gene>
    <name evidence="15" type="ORF">SAMN05444337_1922</name>
</gene>
<keyword evidence="10 11" id="KW-0998">Cell outer membrane</keyword>
<dbReference type="InterPro" id="IPR012910">
    <property type="entry name" value="Plug_dom"/>
</dbReference>
<dbReference type="PROSITE" id="PS52016">
    <property type="entry name" value="TONB_DEPENDENT_REC_3"/>
    <property type="match status" value="1"/>
</dbReference>
<protein>
    <submittedName>
        <fullName evidence="15">Iron complex outermembrane recepter protein</fullName>
    </submittedName>
</protein>
<evidence type="ECO:0000256" key="5">
    <source>
        <dbReference type="ARBA" id="ARBA00022692"/>
    </source>
</evidence>
<evidence type="ECO:0000256" key="4">
    <source>
        <dbReference type="ARBA" id="ARBA00022496"/>
    </source>
</evidence>
<evidence type="ECO:0000256" key="3">
    <source>
        <dbReference type="ARBA" id="ARBA00022452"/>
    </source>
</evidence>
<reference evidence="15 16" key="1">
    <citation type="submission" date="2016-11" db="EMBL/GenBank/DDBJ databases">
        <authorList>
            <person name="Jaros S."/>
            <person name="Januszkiewicz K."/>
            <person name="Wedrychowicz H."/>
        </authorList>
    </citation>
    <scope>NUCLEOTIDE SEQUENCE [LARGE SCALE GENOMIC DNA]</scope>
    <source>
        <strain evidence="15 16">DSM 22807</strain>
    </source>
</reference>
<dbReference type="Proteomes" id="UP000184232">
    <property type="component" value="Unassembled WGS sequence"/>
</dbReference>
<dbReference type="InterPro" id="IPR039426">
    <property type="entry name" value="TonB-dep_rcpt-like"/>
</dbReference>
<evidence type="ECO:0000256" key="2">
    <source>
        <dbReference type="ARBA" id="ARBA00022448"/>
    </source>
</evidence>
<evidence type="ECO:0000256" key="9">
    <source>
        <dbReference type="ARBA" id="ARBA00023136"/>
    </source>
</evidence>
<dbReference type="Pfam" id="PF00593">
    <property type="entry name" value="TonB_dep_Rec_b-barrel"/>
    <property type="match status" value="1"/>
</dbReference>
<dbReference type="PANTHER" id="PTHR32552:SF81">
    <property type="entry name" value="TONB-DEPENDENT OUTER MEMBRANE RECEPTOR"/>
    <property type="match status" value="1"/>
</dbReference>
<dbReference type="Gene3D" id="2.40.170.20">
    <property type="entry name" value="TonB-dependent receptor, beta-barrel domain"/>
    <property type="match status" value="1"/>
</dbReference>
<keyword evidence="5 11" id="KW-0812">Transmembrane</keyword>
<organism evidence="15 16">
    <name type="scientific">Flavobacterium haoranii</name>
    <dbReference type="NCBI Taxonomy" id="683124"/>
    <lineage>
        <taxon>Bacteria</taxon>
        <taxon>Pseudomonadati</taxon>
        <taxon>Bacteroidota</taxon>
        <taxon>Flavobacteriia</taxon>
        <taxon>Flavobacteriales</taxon>
        <taxon>Flavobacteriaceae</taxon>
        <taxon>Flavobacterium</taxon>
    </lineage>
</organism>
<keyword evidence="16" id="KW-1185">Reference proteome</keyword>
<dbReference type="SUPFAM" id="SSF56935">
    <property type="entry name" value="Porins"/>
    <property type="match status" value="1"/>
</dbReference>
<dbReference type="RefSeq" id="WP_072784428.1">
    <property type="nucleotide sequence ID" value="NZ_CP045292.1"/>
</dbReference>
<evidence type="ECO:0000256" key="10">
    <source>
        <dbReference type="ARBA" id="ARBA00023237"/>
    </source>
</evidence>
<accession>A0A1M6IZM7</accession>
<evidence type="ECO:0000313" key="16">
    <source>
        <dbReference type="Proteomes" id="UP000184232"/>
    </source>
</evidence>
<evidence type="ECO:0000256" key="6">
    <source>
        <dbReference type="ARBA" id="ARBA00023004"/>
    </source>
</evidence>
<dbReference type="PANTHER" id="PTHR32552">
    <property type="entry name" value="FERRICHROME IRON RECEPTOR-RELATED"/>
    <property type="match status" value="1"/>
</dbReference>
<sequence>MNLFNKMVVLGAIVSSAVSYSQEIKNDTVTKVNYLKEVEVTATSNTNKTILSQPQSISKLGEKELNRSTGLFLDDAINTNVPGVNMQRRTVSAGQQFNIRGYGNGVRGTNGTNSNFDTQGTKVYLNNIPVTDAEGITLMDDLDFSSIGNVEVVKGPSGSLYGLAIAGVVNLKTIQPELNKFSLAQNTLFGSYGLKRLTTQAQIGGKNGALLVNYGNQKYDGFMKHTASSKDFVNIFGTTTISEKQKVNAYLGYSDSYDERNGELTREQYEDFDYSGNPNYIKNDAHSHVVSFRGGLNHDYQFTKNIGNSFSVFGSSVTSDVSSAGGWTDKSALNYGFRTAFNLNFDLGTAFKLSGITGTEMQQQNSQAISYAMTTNTADPDGYNIIGTQRSNRYSISKTNHLFTEWTLNMPYDFSVTAGVGSSYMGIESQDRMSPSTLTASYKDMISPKFAINKVFNKAVSVYASFNKGYKAPVSSYFYIPYTGEVNKDLKAEVGTQFEIGSKGNLLHNKLTYELAVFQTNFKDKMTSVAVPDATNTATLYSYVVNAGEQVHKGIEASVKYELITAENGFFKSVSPFANVTYSDFKYKDYIYQRAYNTSFDFSNEKVLGTPPVVFNAGVDFAIKYGLYGNVTYNYRDAMFYSYVPESNATDPYTKVHYETASYSLLNAKLGYQRNITNHLSLDATFGVNNITNTQYYQMVFSNQLPDAYIPAPYNATFFGGLNLKYTF</sequence>
<dbReference type="AlphaFoldDB" id="A0A1M6IZM7"/>
<dbReference type="EMBL" id="FQZH01000003">
    <property type="protein sequence ID" value="SHJ39899.1"/>
    <property type="molecule type" value="Genomic_DNA"/>
</dbReference>
<dbReference type="InterPro" id="IPR037066">
    <property type="entry name" value="Plug_dom_sf"/>
</dbReference>
<keyword evidence="6" id="KW-0408">Iron</keyword>
<evidence type="ECO:0000256" key="7">
    <source>
        <dbReference type="ARBA" id="ARBA00023065"/>
    </source>
</evidence>
<comment type="subcellular location">
    <subcellularLocation>
        <location evidence="1 11">Cell outer membrane</location>
        <topology evidence="1 11">Multi-pass membrane protein</topology>
    </subcellularLocation>
</comment>
<dbReference type="GO" id="GO:0006826">
    <property type="term" value="P:iron ion transport"/>
    <property type="evidence" value="ECO:0007669"/>
    <property type="project" value="UniProtKB-KW"/>
</dbReference>
<keyword evidence="9 11" id="KW-0472">Membrane</keyword>
<keyword evidence="2 11" id="KW-0813">Transport</keyword>
<evidence type="ECO:0000313" key="15">
    <source>
        <dbReference type="EMBL" id="SHJ39899.1"/>
    </source>
</evidence>
<evidence type="ECO:0000259" key="14">
    <source>
        <dbReference type="Pfam" id="PF07715"/>
    </source>
</evidence>
<name>A0A1M6IZM7_9FLAO</name>
<keyword evidence="8 12" id="KW-0798">TonB box</keyword>
<keyword evidence="4" id="KW-0410">Iron transport</keyword>
<keyword evidence="7" id="KW-0406">Ion transport</keyword>
<evidence type="ECO:0000256" key="1">
    <source>
        <dbReference type="ARBA" id="ARBA00004571"/>
    </source>
</evidence>
<evidence type="ECO:0000256" key="8">
    <source>
        <dbReference type="ARBA" id="ARBA00023077"/>
    </source>
</evidence>
<evidence type="ECO:0000256" key="11">
    <source>
        <dbReference type="PROSITE-ProRule" id="PRU01360"/>
    </source>
</evidence>
<dbReference type="OrthoDB" id="9782587at2"/>
<feature type="domain" description="TonB-dependent receptor-like beta-barrel" evidence="13">
    <location>
        <begin position="253"/>
        <end position="691"/>
    </location>
</feature>
<proteinExistence type="inferred from homology"/>